<keyword evidence="10" id="KW-1185">Reference proteome</keyword>
<reference evidence="10" key="1">
    <citation type="submission" date="2016-11" db="EMBL/GenBank/DDBJ databases">
        <authorList>
            <person name="Varghese N."/>
            <person name="Submissions S."/>
        </authorList>
    </citation>
    <scope>NUCLEOTIDE SEQUENCE [LARGE SCALE GENOMIC DNA]</scope>
    <source>
        <strain evidence="10">USBA-503</strain>
    </source>
</reference>
<dbReference type="GO" id="GO:0005886">
    <property type="term" value="C:plasma membrane"/>
    <property type="evidence" value="ECO:0007669"/>
    <property type="project" value="TreeGrafter"/>
</dbReference>
<evidence type="ECO:0000313" key="9">
    <source>
        <dbReference type="EMBL" id="SHK90332.1"/>
    </source>
</evidence>
<keyword evidence="5 8" id="KW-1133">Transmembrane helix</keyword>
<comment type="subcellular location">
    <subcellularLocation>
        <location evidence="1">Membrane</location>
        <topology evidence="1">Multi-pass membrane protein</topology>
    </subcellularLocation>
</comment>
<feature type="transmembrane region" description="Helical" evidence="8">
    <location>
        <begin position="205"/>
        <end position="225"/>
    </location>
</feature>
<feature type="transmembrane region" description="Helical" evidence="8">
    <location>
        <begin position="109"/>
        <end position="129"/>
    </location>
</feature>
<evidence type="ECO:0000256" key="5">
    <source>
        <dbReference type="ARBA" id="ARBA00022989"/>
    </source>
</evidence>
<feature type="transmembrane region" description="Helical" evidence="8">
    <location>
        <begin position="63"/>
        <end position="88"/>
    </location>
</feature>
<dbReference type="InterPro" id="IPR001248">
    <property type="entry name" value="Pur-cyt_permease"/>
</dbReference>
<keyword evidence="4 8" id="KW-0812">Transmembrane</keyword>
<evidence type="ECO:0000256" key="4">
    <source>
        <dbReference type="ARBA" id="ARBA00022692"/>
    </source>
</evidence>
<feature type="transmembrane region" description="Helical" evidence="8">
    <location>
        <begin position="382"/>
        <end position="401"/>
    </location>
</feature>
<dbReference type="PANTHER" id="PTHR31806:SF1">
    <property type="entry name" value="PURINE-CYTOSINE PERMEASE FCY2-RELATED"/>
    <property type="match status" value="1"/>
</dbReference>
<evidence type="ECO:0000256" key="7">
    <source>
        <dbReference type="PIRNR" id="PIRNR002744"/>
    </source>
</evidence>
<feature type="transmembrane region" description="Helical" evidence="8">
    <location>
        <begin position="413"/>
        <end position="435"/>
    </location>
</feature>
<protein>
    <submittedName>
        <fullName evidence="9">Nucleobase:cation symporter-1, NCS1 family</fullName>
    </submittedName>
</protein>
<dbReference type="GO" id="GO:0022857">
    <property type="term" value="F:transmembrane transporter activity"/>
    <property type="evidence" value="ECO:0007669"/>
    <property type="project" value="InterPro"/>
</dbReference>
<feature type="transmembrane region" description="Helical" evidence="8">
    <location>
        <begin position="288"/>
        <end position="307"/>
    </location>
</feature>
<accession>A0A1M6W977</accession>
<comment type="similarity">
    <text evidence="2 7">Belongs to the purine-cytosine permease (2.A.39) family.</text>
</comment>
<dbReference type="Gene3D" id="1.10.4160.10">
    <property type="entry name" value="Hydantoin permease"/>
    <property type="match status" value="1"/>
</dbReference>
<dbReference type="AlphaFoldDB" id="A0A1M6W977"/>
<feature type="transmembrane region" description="Helical" evidence="8">
    <location>
        <begin position="319"/>
        <end position="338"/>
    </location>
</feature>
<keyword evidence="6 7" id="KW-0472">Membrane</keyword>
<feature type="transmembrane region" description="Helical" evidence="8">
    <location>
        <begin position="141"/>
        <end position="160"/>
    </location>
</feature>
<name>A0A1M6W977_9BACL</name>
<evidence type="ECO:0000313" key="10">
    <source>
        <dbReference type="Proteomes" id="UP000184016"/>
    </source>
</evidence>
<sequence>MAVRQHTVRYQRQLQIEPYGVEVIPQEERQKNSWSQLTLWFGCNLTIADFALGFLPVSLGLPLWATLAALLLGNVVGSLLVGALASMGPKYGLPQLVIGRFSFGIKGEYLPAAFNFLSTVGWFAVNNILGTFGLQTLLPGIPFFILSLGLVVIQGVVAILGHHFIHIYERIMSIVLGVLFLVVSVRLVQHSSVFFSYHPHPSNVWPLFAIMAAATFSYVGSWAPYASDYSRYLKNDTPSARIVSFAAIGNFLSSFWLELVGLGVALLAKNSSNSIAALHSVMGSFGDLAVIAIILGGTAADALNLYSNALSALAIDIRLPRSVMTVITCLLGLILSWIGAGSFENNYENFLLLLGYWITPWVGVLLADFWKNQFQTRTVTSLRLSRLLAFIIGILVSIPFMSSSLYEGPIAKALGGTDLTFIVGFLVAFTLTWFLPKES</sequence>
<evidence type="ECO:0000256" key="6">
    <source>
        <dbReference type="ARBA" id="ARBA00023136"/>
    </source>
</evidence>
<gene>
    <name evidence="9" type="ORF">SAMN05443507_12629</name>
</gene>
<evidence type="ECO:0000256" key="3">
    <source>
        <dbReference type="ARBA" id="ARBA00022448"/>
    </source>
</evidence>
<dbReference type="Proteomes" id="UP000184016">
    <property type="component" value="Unassembled WGS sequence"/>
</dbReference>
<dbReference type="PANTHER" id="PTHR31806">
    <property type="entry name" value="PURINE-CYTOSINE PERMEASE FCY2-RELATED"/>
    <property type="match status" value="1"/>
</dbReference>
<feature type="transmembrane region" description="Helical" evidence="8">
    <location>
        <begin position="245"/>
        <end position="268"/>
    </location>
</feature>
<dbReference type="InterPro" id="IPR026030">
    <property type="entry name" value="Pur-cyt_permease_Fcy2/21/22"/>
</dbReference>
<dbReference type="Pfam" id="PF02133">
    <property type="entry name" value="Transp_cyt_pur"/>
    <property type="match status" value="1"/>
</dbReference>
<evidence type="ECO:0000256" key="8">
    <source>
        <dbReference type="SAM" id="Phobius"/>
    </source>
</evidence>
<organism evidence="9 10">
    <name type="scientific">Alicyclobacillus tolerans</name>
    <dbReference type="NCBI Taxonomy" id="90970"/>
    <lineage>
        <taxon>Bacteria</taxon>
        <taxon>Bacillati</taxon>
        <taxon>Bacillota</taxon>
        <taxon>Bacilli</taxon>
        <taxon>Bacillales</taxon>
        <taxon>Alicyclobacillaceae</taxon>
        <taxon>Alicyclobacillus</taxon>
    </lineage>
</organism>
<dbReference type="STRING" id="1830138.SAMN05443507_12629"/>
<evidence type="ECO:0000256" key="2">
    <source>
        <dbReference type="ARBA" id="ARBA00008974"/>
    </source>
</evidence>
<evidence type="ECO:0000256" key="1">
    <source>
        <dbReference type="ARBA" id="ARBA00004141"/>
    </source>
</evidence>
<dbReference type="RefSeq" id="WP_207549766.1">
    <property type="nucleotide sequence ID" value="NZ_FRAF01000026.1"/>
</dbReference>
<dbReference type="EMBL" id="FRAF01000026">
    <property type="protein sequence ID" value="SHK90332.1"/>
    <property type="molecule type" value="Genomic_DNA"/>
</dbReference>
<feature type="transmembrane region" description="Helical" evidence="8">
    <location>
        <begin position="37"/>
        <end position="57"/>
    </location>
</feature>
<dbReference type="PIRSF" id="PIRSF002744">
    <property type="entry name" value="Pur-cyt_permease"/>
    <property type="match status" value="1"/>
</dbReference>
<keyword evidence="3 7" id="KW-0813">Transport</keyword>
<feature type="transmembrane region" description="Helical" evidence="8">
    <location>
        <begin position="350"/>
        <end position="370"/>
    </location>
</feature>
<feature type="transmembrane region" description="Helical" evidence="8">
    <location>
        <begin position="167"/>
        <end position="185"/>
    </location>
</feature>
<proteinExistence type="inferred from homology"/>